<keyword evidence="3 4" id="KW-0443">Lipid metabolism</keyword>
<evidence type="ECO:0000259" key="6">
    <source>
        <dbReference type="Pfam" id="PF07993"/>
    </source>
</evidence>
<dbReference type="Gene3D" id="3.40.50.720">
    <property type="entry name" value="NAD(P)-binding Rossmann-like Domain"/>
    <property type="match status" value="1"/>
</dbReference>
<keyword evidence="4" id="KW-0521">NADP</keyword>
<dbReference type="CDD" id="cd05236">
    <property type="entry name" value="FAR-N_SDR_e"/>
    <property type="match status" value="1"/>
</dbReference>
<name>A0A6V7HHW3_9HYME</name>
<accession>A0A6V7HHW3</accession>
<dbReference type="CDD" id="cd09071">
    <property type="entry name" value="FAR_C"/>
    <property type="match status" value="1"/>
</dbReference>
<evidence type="ECO:0000313" key="7">
    <source>
        <dbReference type="EMBL" id="CAD1479104.1"/>
    </source>
</evidence>
<dbReference type="SUPFAM" id="SSF51735">
    <property type="entry name" value="NAD(P)-binding Rossmann-fold domains"/>
    <property type="match status" value="1"/>
</dbReference>
<gene>
    <name evidence="7" type="ORF">MHI_LOCUS841598</name>
</gene>
<dbReference type="GO" id="GO:0102965">
    <property type="term" value="F:alcohol-forming long-chain fatty acyl-CoA reductase activity"/>
    <property type="evidence" value="ECO:0007669"/>
    <property type="project" value="UniProtKB-EC"/>
</dbReference>
<proteinExistence type="inferred from homology"/>
<evidence type="ECO:0000256" key="1">
    <source>
        <dbReference type="ARBA" id="ARBA00005928"/>
    </source>
</evidence>
<dbReference type="Pfam" id="PF03015">
    <property type="entry name" value="Sterile"/>
    <property type="match status" value="1"/>
</dbReference>
<feature type="domain" description="Thioester reductase (TE)" evidence="6">
    <location>
        <begin position="23"/>
        <end position="293"/>
    </location>
</feature>
<comment type="similarity">
    <text evidence="1 4">Belongs to the fatty acyl-CoA reductase family.</text>
</comment>
<keyword evidence="4" id="KW-0560">Oxidoreductase</keyword>
<organism evidence="7 8">
    <name type="scientific">Heterotrigona itama</name>
    <dbReference type="NCBI Taxonomy" id="395501"/>
    <lineage>
        <taxon>Eukaryota</taxon>
        <taxon>Metazoa</taxon>
        <taxon>Ecdysozoa</taxon>
        <taxon>Arthropoda</taxon>
        <taxon>Hexapoda</taxon>
        <taxon>Insecta</taxon>
        <taxon>Pterygota</taxon>
        <taxon>Neoptera</taxon>
        <taxon>Endopterygota</taxon>
        <taxon>Hymenoptera</taxon>
        <taxon>Apocrita</taxon>
        <taxon>Aculeata</taxon>
        <taxon>Apoidea</taxon>
        <taxon>Anthophila</taxon>
        <taxon>Apidae</taxon>
        <taxon>Heterotrigona</taxon>
    </lineage>
</organism>
<evidence type="ECO:0000256" key="3">
    <source>
        <dbReference type="ARBA" id="ARBA00023098"/>
    </source>
</evidence>
<evidence type="ECO:0000313" key="8">
    <source>
        <dbReference type="Proteomes" id="UP000752696"/>
    </source>
</evidence>
<dbReference type="Proteomes" id="UP000752696">
    <property type="component" value="Unassembled WGS sequence"/>
</dbReference>
<dbReference type="FunFam" id="3.40.50.720:FF:000370">
    <property type="entry name" value="Fatty acyl-CoA reductase"/>
    <property type="match status" value="1"/>
</dbReference>
<dbReference type="EMBL" id="CAJDYZ010011196">
    <property type="protein sequence ID" value="CAD1479104.1"/>
    <property type="molecule type" value="Genomic_DNA"/>
</dbReference>
<evidence type="ECO:0000259" key="5">
    <source>
        <dbReference type="Pfam" id="PF03015"/>
    </source>
</evidence>
<evidence type="ECO:0000256" key="4">
    <source>
        <dbReference type="RuleBase" id="RU363097"/>
    </source>
</evidence>
<dbReference type="InterPro" id="IPR026055">
    <property type="entry name" value="FAR"/>
</dbReference>
<feature type="domain" description="Fatty acyl-CoA reductase C-terminal" evidence="5">
    <location>
        <begin position="365"/>
        <end position="456"/>
    </location>
</feature>
<dbReference type="GO" id="GO:0005777">
    <property type="term" value="C:peroxisome"/>
    <property type="evidence" value="ECO:0007669"/>
    <property type="project" value="TreeGrafter"/>
</dbReference>
<comment type="catalytic activity">
    <reaction evidence="4">
        <text>a long-chain fatty acyl-CoA + 2 NADPH + 2 H(+) = a long-chain primary fatty alcohol + 2 NADP(+) + CoA</text>
        <dbReference type="Rhea" id="RHEA:52716"/>
        <dbReference type="ChEBI" id="CHEBI:15378"/>
        <dbReference type="ChEBI" id="CHEBI:57287"/>
        <dbReference type="ChEBI" id="CHEBI:57783"/>
        <dbReference type="ChEBI" id="CHEBI:58349"/>
        <dbReference type="ChEBI" id="CHEBI:77396"/>
        <dbReference type="ChEBI" id="CHEBI:83139"/>
        <dbReference type="EC" id="1.2.1.84"/>
    </reaction>
</comment>
<dbReference type="InterPro" id="IPR036291">
    <property type="entry name" value="NAD(P)-bd_dom_sf"/>
</dbReference>
<dbReference type="AlphaFoldDB" id="A0A6V7HHW3"/>
<dbReference type="PANTHER" id="PTHR11011">
    <property type="entry name" value="MALE STERILITY PROTEIN 2-RELATED"/>
    <property type="match status" value="1"/>
</dbReference>
<keyword evidence="8" id="KW-1185">Reference proteome</keyword>
<comment type="caution">
    <text evidence="7">The sequence shown here is derived from an EMBL/GenBank/DDBJ whole genome shotgun (WGS) entry which is preliminary data.</text>
</comment>
<protein>
    <recommendedName>
        <fullName evidence="4">Fatty acyl-CoA reductase</fullName>
        <ecNumber evidence="4">1.2.1.84</ecNumber>
    </recommendedName>
</protein>
<comment type="function">
    <text evidence="4">Catalyzes the reduction of fatty acyl-CoA to fatty alcohols.</text>
</comment>
<dbReference type="GO" id="GO:0035336">
    <property type="term" value="P:long-chain fatty-acyl-CoA metabolic process"/>
    <property type="evidence" value="ECO:0007669"/>
    <property type="project" value="TreeGrafter"/>
</dbReference>
<dbReference type="OrthoDB" id="429813at2759"/>
<dbReference type="PANTHER" id="PTHR11011:SF116">
    <property type="entry name" value="FATTY ACYL-COA REDUCTASE CG5065-RELATED"/>
    <property type="match status" value="1"/>
</dbReference>
<dbReference type="InterPro" id="IPR013120">
    <property type="entry name" value="FAR_NAD-bd"/>
</dbReference>
<sequence>MSTISSAQNTSVKDFYRDRCVFVTGVTGFMGKVLVEKLLRSCPGLKTIYVLIRNKKGQDAHQRLRALLNGPLFDKLRRDSPNELQKVIAVPGDITEHELGISDSDQNILIRNVSVVFHSAATVKFDEALKISITINMIGTKQLLNLCHRMQNLEALIHVSTAYCNCDRTDIAEQIYPLIAEPEEIFALTKVMDDKMIDDITPILIGKRPNTYTFTKALAERMLETESDYLPIAIVRPTIVLSSYKEPVAGWLDNWNGPTGIIAAAGKGFFRSMLCRDDMIADLVPVDIVINLMIVAAWKTATNRTKTIPIYNCCTGQQNPITWKKFVDLTFKYSRLHPYNDVIWYPGGNCHTSTIINKICMLLQHIVPAHILDFTRRLKGKTANMVTLQTKLEKATKYLEYFTMQQWSFRDDNVRELNEQLSPEDRQIFAFDVRQIDWSLYLEHYILGIRHFLLKENPDTLPAARIILDSQSCAIRGAISTAAFSIVAKYHDPKRMLFTSVLGVTHVPYNCLTAQNAG</sequence>
<dbReference type="Pfam" id="PF07993">
    <property type="entry name" value="NAD_binding_4"/>
    <property type="match status" value="1"/>
</dbReference>
<reference evidence="7" key="1">
    <citation type="submission" date="2020-07" db="EMBL/GenBank/DDBJ databases">
        <authorList>
            <person name="Nazaruddin N."/>
        </authorList>
    </citation>
    <scope>NUCLEOTIDE SEQUENCE</scope>
</reference>
<dbReference type="GO" id="GO:0080019">
    <property type="term" value="F:alcohol-forming very long-chain fatty acyl-CoA reductase activity"/>
    <property type="evidence" value="ECO:0007669"/>
    <property type="project" value="InterPro"/>
</dbReference>
<evidence type="ECO:0000256" key="2">
    <source>
        <dbReference type="ARBA" id="ARBA00022516"/>
    </source>
</evidence>
<keyword evidence="2 4" id="KW-0444">Lipid biosynthesis</keyword>
<dbReference type="EC" id="1.2.1.84" evidence="4"/>
<dbReference type="InterPro" id="IPR033640">
    <property type="entry name" value="FAR_C"/>
</dbReference>